<dbReference type="InterPro" id="IPR002508">
    <property type="entry name" value="MurNAc-LAA_cat"/>
</dbReference>
<dbReference type="PANTHER" id="PTHR30404:SF0">
    <property type="entry name" value="N-ACETYLMURAMOYL-L-ALANINE AMIDASE AMIC"/>
    <property type="match status" value="1"/>
</dbReference>
<gene>
    <name evidence="3" type="ORF">EFBL_0906</name>
</gene>
<dbReference type="CDD" id="cd02696">
    <property type="entry name" value="MurNAc-LAA"/>
    <property type="match status" value="1"/>
</dbReference>
<evidence type="ECO:0000256" key="1">
    <source>
        <dbReference type="ARBA" id="ARBA00022801"/>
    </source>
</evidence>
<proteinExistence type="predicted"/>
<dbReference type="Gene3D" id="3.40.630.40">
    <property type="entry name" value="Zn-dependent exopeptidases"/>
    <property type="match status" value="1"/>
</dbReference>
<dbReference type="SUPFAM" id="SSF53187">
    <property type="entry name" value="Zn-dependent exopeptidases"/>
    <property type="match status" value="1"/>
</dbReference>
<dbReference type="InterPro" id="IPR014234">
    <property type="entry name" value="Spore_CwlD"/>
</dbReference>
<dbReference type="RefSeq" id="WP_096180985.1">
    <property type="nucleotide sequence ID" value="NZ_BDUF01000019.1"/>
</dbReference>
<evidence type="ECO:0000259" key="2">
    <source>
        <dbReference type="SMART" id="SM00646"/>
    </source>
</evidence>
<accession>A0A292YHP2</accession>
<organism evidence="3 4">
    <name type="scientific">Effusibacillus lacus</name>
    <dbReference type="NCBI Taxonomy" id="1348429"/>
    <lineage>
        <taxon>Bacteria</taxon>
        <taxon>Bacillati</taxon>
        <taxon>Bacillota</taxon>
        <taxon>Bacilli</taxon>
        <taxon>Bacillales</taxon>
        <taxon>Alicyclobacillaceae</taxon>
        <taxon>Effusibacillus</taxon>
    </lineage>
</organism>
<dbReference type="EMBL" id="BDUF01000019">
    <property type="protein sequence ID" value="GAX89288.1"/>
    <property type="molecule type" value="Genomic_DNA"/>
</dbReference>
<sequence length="240" mass="26576">MILKNEWRTISIVAGTLAIIMFIVNVVTADIPITKLWPWSAPLSGYTIVIDPGHGGPDGGAVAADGTIEKTITLTVSQYLRDYLQQAGAYVIMTRDDDRDLASPETKGYSKRKWEDLKERLSIIRENNASMFCSIHLNSNPGGGKGAQVFYDTELEASKLLAQAIQSQFQKQLNSKRAIEPQEDLYLLRNSHVPAVLAEVGFLSNTAELALLKQKSYQKKIAYSMYQGILEYVTSSQTGK</sequence>
<evidence type="ECO:0000313" key="3">
    <source>
        <dbReference type="EMBL" id="GAX89288.1"/>
    </source>
</evidence>
<keyword evidence="1" id="KW-0378">Hydrolase</keyword>
<keyword evidence="4" id="KW-1185">Reference proteome</keyword>
<feature type="domain" description="MurNAc-LAA" evidence="2">
    <location>
        <begin position="121"/>
        <end position="230"/>
    </location>
</feature>
<name>A0A292YHP2_9BACL</name>
<dbReference type="NCBIfam" id="TIGR02883">
    <property type="entry name" value="spore_cwlD"/>
    <property type="match status" value="1"/>
</dbReference>
<evidence type="ECO:0000313" key="4">
    <source>
        <dbReference type="Proteomes" id="UP000217785"/>
    </source>
</evidence>
<dbReference type="AlphaFoldDB" id="A0A292YHP2"/>
<comment type="caution">
    <text evidence="3">The sequence shown here is derived from an EMBL/GenBank/DDBJ whole genome shotgun (WGS) entry which is preliminary data.</text>
</comment>
<dbReference type="GO" id="GO:0030288">
    <property type="term" value="C:outer membrane-bounded periplasmic space"/>
    <property type="evidence" value="ECO:0007669"/>
    <property type="project" value="TreeGrafter"/>
</dbReference>
<reference evidence="4" key="1">
    <citation type="submission" date="2017-07" db="EMBL/GenBank/DDBJ databases">
        <title>Draft genome sequence of Effusibacillus lacus strain skLN1.</title>
        <authorList>
            <person name="Watanabe M."/>
            <person name="Kojima H."/>
            <person name="Fukui M."/>
        </authorList>
    </citation>
    <scope>NUCLEOTIDE SEQUENCE [LARGE SCALE GENOMIC DNA]</scope>
    <source>
        <strain evidence="4">skLN1</strain>
    </source>
</reference>
<dbReference type="InterPro" id="IPR050695">
    <property type="entry name" value="N-acetylmuramoyl_amidase_3"/>
</dbReference>
<dbReference type="SMART" id="SM00646">
    <property type="entry name" value="Ami_3"/>
    <property type="match status" value="1"/>
</dbReference>
<dbReference type="Pfam" id="PF01520">
    <property type="entry name" value="Amidase_3"/>
    <property type="match status" value="1"/>
</dbReference>
<dbReference type="GO" id="GO:0008745">
    <property type="term" value="F:N-acetylmuramoyl-L-alanine amidase activity"/>
    <property type="evidence" value="ECO:0007669"/>
    <property type="project" value="InterPro"/>
</dbReference>
<dbReference type="PANTHER" id="PTHR30404">
    <property type="entry name" value="N-ACETYLMURAMOYL-L-ALANINE AMIDASE"/>
    <property type="match status" value="1"/>
</dbReference>
<dbReference type="Proteomes" id="UP000217785">
    <property type="component" value="Unassembled WGS sequence"/>
</dbReference>
<protein>
    <submittedName>
        <fullName evidence="3">N-acetylmuramoyl-L-alanine amidase CwlD</fullName>
    </submittedName>
</protein>
<dbReference type="GO" id="GO:0009253">
    <property type="term" value="P:peptidoglycan catabolic process"/>
    <property type="evidence" value="ECO:0007669"/>
    <property type="project" value="InterPro"/>
</dbReference>
<dbReference type="OrthoDB" id="9806267at2"/>